<dbReference type="OrthoDB" id="3171430at2"/>
<evidence type="ECO:0000256" key="3">
    <source>
        <dbReference type="ARBA" id="ARBA00023163"/>
    </source>
</evidence>
<keyword evidence="3" id="KW-0804">Transcription</keyword>
<dbReference type="InterPro" id="IPR036388">
    <property type="entry name" value="WH-like_DNA-bd_sf"/>
</dbReference>
<dbReference type="AlphaFoldDB" id="R9KZ41"/>
<dbReference type="RefSeq" id="WP_016309099.1">
    <property type="nucleotide sequence ID" value="NZ_KE159646.1"/>
</dbReference>
<dbReference type="InterPro" id="IPR000792">
    <property type="entry name" value="Tscrpt_reg_LuxR_C"/>
</dbReference>
<dbReference type="STRING" id="1235794.C811_00876"/>
<dbReference type="eggNOG" id="COG2197">
    <property type="taxonomic scope" value="Bacteria"/>
</dbReference>
<gene>
    <name evidence="6" type="ORF">C811_00876</name>
</gene>
<keyword evidence="7" id="KW-1185">Reference proteome</keyword>
<feature type="transmembrane region" description="Helical" evidence="4">
    <location>
        <begin position="199"/>
        <end position="225"/>
    </location>
</feature>
<comment type="caution">
    <text evidence="6">The sequence shown here is derived from an EMBL/GenBank/DDBJ whole genome shotgun (WGS) entry which is preliminary data.</text>
</comment>
<dbReference type="PROSITE" id="PS50043">
    <property type="entry name" value="HTH_LUXR_2"/>
    <property type="match status" value="1"/>
</dbReference>
<dbReference type="EMBL" id="ASSY01000007">
    <property type="protein sequence ID" value="EOS51476.1"/>
    <property type="molecule type" value="Genomic_DNA"/>
</dbReference>
<evidence type="ECO:0000313" key="6">
    <source>
        <dbReference type="EMBL" id="EOS51476.1"/>
    </source>
</evidence>
<evidence type="ECO:0000256" key="4">
    <source>
        <dbReference type="SAM" id="Phobius"/>
    </source>
</evidence>
<feature type="transmembrane region" description="Helical" evidence="4">
    <location>
        <begin position="165"/>
        <end position="187"/>
    </location>
</feature>
<dbReference type="Gene3D" id="1.10.10.10">
    <property type="entry name" value="Winged helix-like DNA-binding domain superfamily/Winged helix DNA-binding domain"/>
    <property type="match status" value="1"/>
</dbReference>
<dbReference type="SMART" id="SM00421">
    <property type="entry name" value="HTH_LUXR"/>
    <property type="match status" value="1"/>
</dbReference>
<keyword evidence="1" id="KW-0805">Transcription regulation</keyword>
<dbReference type="Pfam" id="PF00196">
    <property type="entry name" value="GerE"/>
    <property type="match status" value="1"/>
</dbReference>
<name>R9KZ41_9ACTN</name>
<dbReference type="PATRIC" id="fig|1235794.3.peg.858"/>
<protein>
    <recommendedName>
        <fullName evidence="5">HTH luxR-type domain-containing protein</fullName>
    </recommendedName>
</protein>
<organism evidence="6 7">
    <name type="scientific">Adlercreutzia caecimuris B7</name>
    <dbReference type="NCBI Taxonomy" id="1235794"/>
    <lineage>
        <taxon>Bacteria</taxon>
        <taxon>Bacillati</taxon>
        <taxon>Actinomycetota</taxon>
        <taxon>Coriobacteriia</taxon>
        <taxon>Eggerthellales</taxon>
        <taxon>Eggerthellaceae</taxon>
        <taxon>Adlercreutzia</taxon>
    </lineage>
</organism>
<feature type="transmembrane region" description="Helical" evidence="4">
    <location>
        <begin position="106"/>
        <end position="126"/>
    </location>
</feature>
<dbReference type="CDD" id="cd06170">
    <property type="entry name" value="LuxR_C_like"/>
    <property type="match status" value="1"/>
</dbReference>
<dbReference type="GeneID" id="82190441"/>
<feature type="transmembrane region" description="Helical" evidence="4">
    <location>
        <begin position="80"/>
        <end position="100"/>
    </location>
</feature>
<feature type="transmembrane region" description="Helical" evidence="4">
    <location>
        <begin position="237"/>
        <end position="255"/>
    </location>
</feature>
<dbReference type="GO" id="GO:0006355">
    <property type="term" value="P:regulation of DNA-templated transcription"/>
    <property type="evidence" value="ECO:0007669"/>
    <property type="project" value="InterPro"/>
</dbReference>
<evidence type="ECO:0000256" key="2">
    <source>
        <dbReference type="ARBA" id="ARBA00023125"/>
    </source>
</evidence>
<evidence type="ECO:0000259" key="5">
    <source>
        <dbReference type="PROSITE" id="PS50043"/>
    </source>
</evidence>
<keyword evidence="2" id="KW-0238">DNA-binding</keyword>
<feature type="transmembrane region" description="Helical" evidence="4">
    <location>
        <begin position="267"/>
        <end position="285"/>
    </location>
</feature>
<feature type="transmembrane region" description="Helical" evidence="4">
    <location>
        <begin position="355"/>
        <end position="374"/>
    </location>
</feature>
<dbReference type="PANTHER" id="PTHR44688">
    <property type="entry name" value="DNA-BINDING TRANSCRIPTIONAL ACTIVATOR DEVR_DOSR"/>
    <property type="match status" value="1"/>
</dbReference>
<accession>R9KZ41</accession>
<dbReference type="PANTHER" id="PTHR44688:SF16">
    <property type="entry name" value="DNA-BINDING TRANSCRIPTIONAL ACTIVATOR DEVR_DOSR"/>
    <property type="match status" value="1"/>
</dbReference>
<dbReference type="InterPro" id="IPR016032">
    <property type="entry name" value="Sig_transdc_resp-reg_C-effctor"/>
</dbReference>
<dbReference type="Proteomes" id="UP000014204">
    <property type="component" value="Unassembled WGS sequence"/>
</dbReference>
<sequence length="482" mass="51199">MALSFTAPHTGLCDKARFTACLIALALSIAAYWLLNWCAFPLFDDVWRWTREASAIASGITLTAVALLSYWRPHWFQSRFMMGAIGATALAGAASCGAGILLSQSAILIVGASAATVAAGLSNIVVGISCIGLSMRQLGLCATGAYGLAYASRGMFALLPGSINFALFCIAPVAAAVLVARFARPVLNQQYAHGTPAEVALTAPASVLPFGHQFFLALLLFRFIYGFTLTFGETDRTPVLAVGALLPFAVVLAIAAARRKALSPESLFQLSILFSVAGFLIVSIGEDGHRAASVLLSCGTGFFEMFMYYMLIALGTKNPVAALPMLAWGNAMASWGTLLGANFGRLANSFASRPALLAATVALVIFCIVAYILLARKELDFTATLRGITPVSPLVTVQGTDGSALSLEERCRDMSEACGLTAREAEVFGYLARGRNVRFIEEELVVSYNTVKTHVSHIYAKLGVHSHQELIDLVEQGDASRT</sequence>
<keyword evidence="4" id="KW-0472">Membrane</keyword>
<feature type="transmembrane region" description="Helical" evidence="4">
    <location>
        <begin position="323"/>
        <end position="343"/>
    </location>
</feature>
<reference evidence="6 7" key="1">
    <citation type="submission" date="2013-04" db="EMBL/GenBank/DDBJ databases">
        <title>The Genome Sequence of Enterorhabdus caecimuris B7.</title>
        <authorList>
            <consortium name="The Broad Institute Genomics Platform"/>
            <consortium name="The Broad Institute Genome Sequencing Center for Infectious Disease"/>
            <person name="Earl A."/>
            <person name="Xavier R."/>
            <person name="Elson C."/>
            <person name="Duck W."/>
            <person name="Walker B."/>
            <person name="Young S."/>
            <person name="Zeng Q."/>
            <person name="Gargeya S."/>
            <person name="Fitzgerald M."/>
            <person name="Haas B."/>
            <person name="Abouelleil A."/>
            <person name="Allen A.W."/>
            <person name="Alvarado L."/>
            <person name="Arachchi H.M."/>
            <person name="Berlin A.M."/>
            <person name="Chapman S.B."/>
            <person name="Gainer-Dewar J."/>
            <person name="Goldberg J."/>
            <person name="Griggs A."/>
            <person name="Gujja S."/>
            <person name="Hansen M."/>
            <person name="Howarth C."/>
            <person name="Imamovic A."/>
            <person name="Ireland A."/>
            <person name="Larimer J."/>
            <person name="McCowan C."/>
            <person name="Murphy C."/>
            <person name="Pearson M."/>
            <person name="Poon T.W."/>
            <person name="Priest M."/>
            <person name="Roberts A."/>
            <person name="Saif S."/>
            <person name="Shea T."/>
            <person name="Sisk P."/>
            <person name="Sykes S."/>
            <person name="Wortman J."/>
            <person name="Nusbaum C."/>
            <person name="Birren B."/>
        </authorList>
    </citation>
    <scope>NUCLEOTIDE SEQUENCE [LARGE SCALE GENOMIC DNA]</scope>
    <source>
        <strain evidence="6 7">B7</strain>
    </source>
</reference>
<dbReference type="PRINTS" id="PR00038">
    <property type="entry name" value="HTHLUXR"/>
</dbReference>
<proteinExistence type="predicted"/>
<evidence type="ECO:0000256" key="1">
    <source>
        <dbReference type="ARBA" id="ARBA00023015"/>
    </source>
</evidence>
<feature type="transmembrane region" description="Helical" evidence="4">
    <location>
        <begin position="55"/>
        <end position="71"/>
    </location>
</feature>
<feature type="transmembrane region" description="Helical" evidence="4">
    <location>
        <begin position="16"/>
        <end position="35"/>
    </location>
</feature>
<dbReference type="GO" id="GO:0003677">
    <property type="term" value="F:DNA binding"/>
    <property type="evidence" value="ECO:0007669"/>
    <property type="project" value="UniProtKB-KW"/>
</dbReference>
<keyword evidence="4" id="KW-1133">Transmembrane helix</keyword>
<feature type="domain" description="HTH luxR-type" evidence="5">
    <location>
        <begin position="413"/>
        <end position="478"/>
    </location>
</feature>
<dbReference type="HOGENOM" id="CLU_027066_3_0_11"/>
<dbReference type="SUPFAM" id="SSF46894">
    <property type="entry name" value="C-terminal effector domain of the bipartite response regulators"/>
    <property type="match status" value="1"/>
</dbReference>
<keyword evidence="4" id="KW-0812">Transmembrane</keyword>
<evidence type="ECO:0000313" key="7">
    <source>
        <dbReference type="Proteomes" id="UP000014204"/>
    </source>
</evidence>
<feature type="transmembrane region" description="Helical" evidence="4">
    <location>
        <begin position="291"/>
        <end position="311"/>
    </location>
</feature>